<dbReference type="Pfam" id="PF26379">
    <property type="entry name" value="FimL_2nd"/>
    <property type="match status" value="1"/>
</dbReference>
<dbReference type="EMBL" id="FOUI01000007">
    <property type="protein sequence ID" value="SFM53319.1"/>
    <property type="molecule type" value="Genomic_DNA"/>
</dbReference>
<name>A0A1I4RM99_9GAMM</name>
<protein>
    <recommendedName>
        <fullName evidence="1">Scaffold protein FimL second domain-containing protein</fullName>
    </recommendedName>
</protein>
<evidence type="ECO:0000313" key="2">
    <source>
        <dbReference type="EMBL" id="SFM53319.1"/>
    </source>
</evidence>
<feature type="domain" description="Scaffold protein FimL second" evidence="1">
    <location>
        <begin position="166"/>
        <end position="287"/>
    </location>
</feature>
<organism evidence="2 3">
    <name type="scientific">Halopseudomonas yangmingensis</name>
    <dbReference type="NCBI Taxonomy" id="1720063"/>
    <lineage>
        <taxon>Bacteria</taxon>
        <taxon>Pseudomonadati</taxon>
        <taxon>Pseudomonadota</taxon>
        <taxon>Gammaproteobacteria</taxon>
        <taxon>Pseudomonadales</taxon>
        <taxon>Pseudomonadaceae</taxon>
        <taxon>Halopseudomonas</taxon>
    </lineage>
</organism>
<dbReference type="Proteomes" id="UP000243629">
    <property type="component" value="Unassembled WGS sequence"/>
</dbReference>
<dbReference type="STRING" id="1720063.SAMN05216217_10773"/>
<gene>
    <name evidence="2" type="ORF">SAMN05216217_10773</name>
</gene>
<evidence type="ECO:0000313" key="3">
    <source>
        <dbReference type="Proteomes" id="UP000243629"/>
    </source>
</evidence>
<dbReference type="AlphaFoldDB" id="A0A1I4RM99"/>
<proteinExistence type="predicted"/>
<keyword evidence="3" id="KW-1185">Reference proteome</keyword>
<reference evidence="3" key="1">
    <citation type="submission" date="2016-10" db="EMBL/GenBank/DDBJ databases">
        <authorList>
            <person name="Varghese N."/>
            <person name="Submissions S."/>
        </authorList>
    </citation>
    <scope>NUCLEOTIDE SEQUENCE [LARGE SCALE GENOMIC DNA]</scope>
    <source>
        <strain evidence="3">DSM 24213</strain>
    </source>
</reference>
<evidence type="ECO:0000259" key="1">
    <source>
        <dbReference type="Pfam" id="PF26379"/>
    </source>
</evidence>
<dbReference type="RefSeq" id="WP_093475352.1">
    <property type="nucleotide sequence ID" value="NZ_FOUI01000007.1"/>
</dbReference>
<dbReference type="InterPro" id="IPR058661">
    <property type="entry name" value="FimL_2nd"/>
</dbReference>
<sequence>MENNKKMQTGAHSLDLIRDELFASMGEVEDLLQQYLEDRSNGSLLQQAIDGMQQLRGTLALVQLKGGALLLEEMVALGNEIPVHDGDSHNAALSAICDSLFLLQRYLPLCRQKGAEIPELLLPGINQLRALRTAATQLSDSHFWDLDLATIDLRQRPAGNPVDAKTHGRLRQMYQIGLLGLLRNENLSSCRPMLQRALQRLQGTVDARTVTLCWMADAALEAIEQTPLRLDPMRKRLFGRLDRELRSPGQASDESLHALVKELLYLVALGRDGLPLADAVSTACQLPLPDCTEAELESAFASLRGPGLDVMRSVAEALQEEIAACKDMLDLLARNAADVEQTLDSLGQALERLWKTLSMLNLNGVSALLRAAAQSLENWQAGDVDSLEQVADTILQVERAVGRLQSELLDPGSDHKGSNDAGNLPVELKEARIVLIDESQAGLALAKRSITAYLESGLDRMHLLNVPTTLESVRGALTFLGMSRAAAVVEQAARFIQEVMLAENANLSDNQLETLADALSGIEFYLDSSELSAVTARDILRLAEDSMESLGYPVGSDAAHD</sequence>
<accession>A0A1I4RM99</accession>
<dbReference type="OrthoDB" id="9803176at2"/>